<evidence type="ECO:0000256" key="1">
    <source>
        <dbReference type="SAM" id="Phobius"/>
    </source>
</evidence>
<name>A0A413RIW1_9CELL</name>
<gene>
    <name evidence="2" type="ORF">D1825_14515</name>
</gene>
<feature type="transmembrane region" description="Helical" evidence="1">
    <location>
        <begin position="103"/>
        <end position="136"/>
    </location>
</feature>
<keyword evidence="1" id="KW-0472">Membrane</keyword>
<keyword evidence="3" id="KW-1185">Reference proteome</keyword>
<comment type="caution">
    <text evidence="2">The sequence shown here is derived from an EMBL/GenBank/DDBJ whole genome shotgun (WGS) entry which is preliminary data.</text>
</comment>
<evidence type="ECO:0000313" key="3">
    <source>
        <dbReference type="Proteomes" id="UP000283374"/>
    </source>
</evidence>
<feature type="transmembrane region" description="Helical" evidence="1">
    <location>
        <begin position="26"/>
        <end position="44"/>
    </location>
</feature>
<dbReference type="Proteomes" id="UP000283374">
    <property type="component" value="Unassembled WGS sequence"/>
</dbReference>
<dbReference type="OrthoDB" id="3253635at2"/>
<dbReference type="AlphaFoldDB" id="A0A413RIW1"/>
<protein>
    <submittedName>
        <fullName evidence="2">DoxX family protein</fullName>
    </submittedName>
</protein>
<evidence type="ECO:0000313" key="2">
    <source>
        <dbReference type="EMBL" id="RHA38307.1"/>
    </source>
</evidence>
<feature type="transmembrane region" description="Helical" evidence="1">
    <location>
        <begin position="148"/>
        <end position="167"/>
    </location>
</feature>
<reference evidence="2 3" key="1">
    <citation type="submission" date="2018-08" db="EMBL/GenBank/DDBJ databases">
        <title>Cellulomonas rhizosphaerae sp. nov., a novel actinomycete isolated from soil.</title>
        <authorList>
            <person name="Tian Y."/>
        </authorList>
    </citation>
    <scope>NUCLEOTIDE SEQUENCE [LARGE SCALE GENOMIC DNA]</scope>
    <source>
        <strain evidence="2 3">NEAU-TCZ24</strain>
    </source>
</reference>
<dbReference type="RefSeq" id="WP_118768125.1">
    <property type="nucleotide sequence ID" value="NZ_QWKP01000215.1"/>
</dbReference>
<keyword evidence="1" id="KW-1133">Transmembrane helix</keyword>
<dbReference type="EMBL" id="QWKP01000215">
    <property type="protein sequence ID" value="RHA38307.1"/>
    <property type="molecule type" value="Genomic_DNA"/>
</dbReference>
<accession>A0A413RIW1</accession>
<proteinExistence type="predicted"/>
<organism evidence="2 3">
    <name type="scientific">Cellulomonas rhizosphaerae</name>
    <dbReference type="NCBI Taxonomy" id="2293719"/>
    <lineage>
        <taxon>Bacteria</taxon>
        <taxon>Bacillati</taxon>
        <taxon>Actinomycetota</taxon>
        <taxon>Actinomycetes</taxon>
        <taxon>Micrococcales</taxon>
        <taxon>Cellulomonadaceae</taxon>
        <taxon>Cellulomonas</taxon>
    </lineage>
</organism>
<keyword evidence="1" id="KW-0812">Transmembrane</keyword>
<sequence length="190" mass="20361">MTALRSEEAVPTASATSVVTSSKARIALALARLTTGFIFLWAFLDKTFGLHYSTGAAVAEGSPSLSWIDGGTPSQGFMKFGAIGPFKDVFANLASPLTDWLFMLGMLGVGAAVMLGIGLRVSAVAGSLIMAMMWVAEWPLQQGSTNPLIDYHVIYALVLIIAALTFAGDTWGLGRWWANLPIVQKYSWLR</sequence>